<evidence type="ECO:0000256" key="1">
    <source>
        <dbReference type="SAM" id="MobiDB-lite"/>
    </source>
</evidence>
<sequence>MSDNDDIYTVRRKRKHAEAQAKSMALRKKRNAPGRDDLGRAAYYVLLGLYSDPRIAREQKTAIQGQTLALMREAGFDVFEANVAFLKDARGVLDSLNGWLCRRYMEQGKHLGPEGKPYKRLTGLGKRPDQPLNRSNGGNGQGSGQPLIENGVTSRLAGDQGDPF</sequence>
<reference evidence="3" key="1">
    <citation type="submission" date="2016-10" db="EMBL/GenBank/DDBJ databases">
        <authorList>
            <person name="Varghese N."/>
            <person name="Submissions S."/>
        </authorList>
    </citation>
    <scope>NUCLEOTIDE SEQUENCE [LARGE SCALE GENOMIC DNA]</scope>
    <source>
        <strain evidence="3">BL36</strain>
    </source>
</reference>
<organism evidence="2 3">
    <name type="scientific">Methylobacterium pseudosasicola</name>
    <dbReference type="NCBI Taxonomy" id="582667"/>
    <lineage>
        <taxon>Bacteria</taxon>
        <taxon>Pseudomonadati</taxon>
        <taxon>Pseudomonadota</taxon>
        <taxon>Alphaproteobacteria</taxon>
        <taxon>Hyphomicrobiales</taxon>
        <taxon>Methylobacteriaceae</taxon>
        <taxon>Methylobacterium</taxon>
    </lineage>
</organism>
<dbReference type="EMBL" id="FOTK01000041">
    <property type="protein sequence ID" value="SFM61147.1"/>
    <property type="molecule type" value="Genomic_DNA"/>
</dbReference>
<accession>A0A1I4S9F8</accession>
<name>A0A1I4S9F8_9HYPH</name>
<feature type="region of interest" description="Disordered" evidence="1">
    <location>
        <begin position="1"/>
        <end position="32"/>
    </location>
</feature>
<feature type="region of interest" description="Disordered" evidence="1">
    <location>
        <begin position="111"/>
        <end position="164"/>
    </location>
</feature>
<dbReference type="AlphaFoldDB" id="A0A1I4S9F8"/>
<protein>
    <submittedName>
        <fullName evidence="2">Uncharacterized protein</fullName>
    </submittedName>
</protein>
<dbReference type="RefSeq" id="WP_092045485.1">
    <property type="nucleotide sequence ID" value="NZ_FOTK01000041.1"/>
</dbReference>
<dbReference type="Proteomes" id="UP000199048">
    <property type="component" value="Unassembled WGS sequence"/>
</dbReference>
<proteinExistence type="predicted"/>
<gene>
    <name evidence="2" type="ORF">SAMN05192568_10413</name>
</gene>
<evidence type="ECO:0000313" key="2">
    <source>
        <dbReference type="EMBL" id="SFM61147.1"/>
    </source>
</evidence>
<keyword evidence="3" id="KW-1185">Reference proteome</keyword>
<dbReference type="STRING" id="582667.SAMN05192568_10413"/>
<evidence type="ECO:0000313" key="3">
    <source>
        <dbReference type="Proteomes" id="UP000199048"/>
    </source>
</evidence>